<gene>
    <name evidence="1" type="ORF">HSCHL_2161</name>
</gene>
<evidence type="ECO:0000313" key="2">
    <source>
        <dbReference type="Proteomes" id="UP000244180"/>
    </source>
</evidence>
<name>A0A2T5G9V1_HYDSH</name>
<proteinExistence type="predicted"/>
<reference evidence="1 2" key="1">
    <citation type="submission" date="2017-08" db="EMBL/GenBank/DDBJ databases">
        <title>Burning lignite coal seam in the remote Altai Mountains harbors a hydrogen-driven thermophilic microbial community.</title>
        <authorList>
            <person name="Kadnikov V.V."/>
            <person name="Mardanov A.V."/>
            <person name="Ivasenko D."/>
            <person name="Beletsky A.V."/>
            <person name="Karnachuk O.V."/>
            <person name="Ravin N.V."/>
        </authorList>
    </citation>
    <scope>NUCLEOTIDE SEQUENCE [LARGE SCALE GENOMIC DNA]</scope>
    <source>
        <strain evidence="1">AL33</strain>
    </source>
</reference>
<protein>
    <submittedName>
        <fullName evidence="1">Uncharacterized protein</fullName>
    </submittedName>
</protein>
<dbReference type="EMBL" id="PEBV01000018">
    <property type="protein sequence ID" value="PTQ52973.1"/>
    <property type="molecule type" value="Genomic_DNA"/>
</dbReference>
<organism evidence="1 2">
    <name type="scientific">Hydrogenibacillus schlegelii</name>
    <name type="common">Bacillus schlegelii</name>
    <dbReference type="NCBI Taxonomy" id="1484"/>
    <lineage>
        <taxon>Bacteria</taxon>
        <taxon>Bacillati</taxon>
        <taxon>Bacillota</taxon>
        <taxon>Bacilli</taxon>
        <taxon>Bacillales</taxon>
        <taxon>Bacillales Family X. Incertae Sedis</taxon>
        <taxon>Hydrogenibacillus</taxon>
    </lineage>
</organism>
<dbReference type="Proteomes" id="UP000244180">
    <property type="component" value="Unassembled WGS sequence"/>
</dbReference>
<evidence type="ECO:0000313" key="1">
    <source>
        <dbReference type="EMBL" id="PTQ52973.1"/>
    </source>
</evidence>
<accession>A0A2T5G9V1</accession>
<sequence length="43" mass="4900">MNRSGKRRLHHHLSPFRPPVTVSAFRRRRCPPEGALPAAGRLL</sequence>
<comment type="caution">
    <text evidence="1">The sequence shown here is derived from an EMBL/GenBank/DDBJ whole genome shotgun (WGS) entry which is preliminary data.</text>
</comment>
<dbReference type="AlphaFoldDB" id="A0A2T5G9V1"/>